<sequence>MDALNYHHLRYFREVAHDGTLTRAAERMNLSQSALSTQIRTLEDRLGHALFDRVGRQLVLTEVGQIALDHADRIFGTGQELLATLQRTGDRSAPLRVGAISTLSRNFQLQFLRPILGQPDVSVVLKSGSDSVLLDALTALALDVVLTTDVPHNTFGTDMTAQRIADQPVALHGTPERMAYTSLKDMLESEPVILPTDNVIRNGFDSLVAQLGVSPRIVAEVDDMAMVRLLAREAAGLAIAPSVVLADEIASGRLQTAPFDLGIAESFYAVTVRRSFPHPLLSRLLKAGALPSMSQSAPP</sequence>
<keyword evidence="3" id="KW-0238">DNA-binding</keyword>
<dbReference type="SUPFAM" id="SSF53850">
    <property type="entry name" value="Periplasmic binding protein-like II"/>
    <property type="match status" value="1"/>
</dbReference>
<proteinExistence type="inferred from homology"/>
<keyword evidence="2" id="KW-0805">Transcription regulation</keyword>
<dbReference type="Proteomes" id="UP000436522">
    <property type="component" value="Unassembled WGS sequence"/>
</dbReference>
<reference evidence="6 7" key="1">
    <citation type="submission" date="2019-12" db="EMBL/GenBank/DDBJ databases">
        <title>Roseobacter cerasinus sp. nov., isolated from seawater around aquaculture.</title>
        <authorList>
            <person name="Muramatsu S."/>
            <person name="Takabe Y."/>
            <person name="Mori K."/>
            <person name="Takaichi S."/>
            <person name="Hanada S."/>
        </authorList>
    </citation>
    <scope>NUCLEOTIDE SEQUENCE [LARGE SCALE GENOMIC DNA]</scope>
    <source>
        <strain evidence="6 7">AI77</strain>
    </source>
</reference>
<evidence type="ECO:0000256" key="2">
    <source>
        <dbReference type="ARBA" id="ARBA00023015"/>
    </source>
</evidence>
<dbReference type="PRINTS" id="PR00039">
    <property type="entry name" value="HTHLYSR"/>
</dbReference>
<feature type="domain" description="HTH lysR-type" evidence="5">
    <location>
        <begin position="4"/>
        <end position="61"/>
    </location>
</feature>
<dbReference type="InterPro" id="IPR036390">
    <property type="entry name" value="WH_DNA-bd_sf"/>
</dbReference>
<dbReference type="Pfam" id="PF03466">
    <property type="entry name" value="LysR_substrate"/>
    <property type="match status" value="1"/>
</dbReference>
<evidence type="ECO:0000259" key="5">
    <source>
        <dbReference type="PROSITE" id="PS50931"/>
    </source>
</evidence>
<dbReference type="InterPro" id="IPR036388">
    <property type="entry name" value="WH-like_DNA-bd_sf"/>
</dbReference>
<evidence type="ECO:0000256" key="1">
    <source>
        <dbReference type="ARBA" id="ARBA00009437"/>
    </source>
</evidence>
<dbReference type="PANTHER" id="PTHR30126">
    <property type="entry name" value="HTH-TYPE TRANSCRIPTIONAL REGULATOR"/>
    <property type="match status" value="1"/>
</dbReference>
<dbReference type="Pfam" id="PF00126">
    <property type="entry name" value="HTH_1"/>
    <property type="match status" value="1"/>
</dbReference>
<evidence type="ECO:0000313" key="7">
    <source>
        <dbReference type="Proteomes" id="UP000436522"/>
    </source>
</evidence>
<dbReference type="Gene3D" id="1.10.10.10">
    <property type="entry name" value="Winged helix-like DNA-binding domain superfamily/Winged helix DNA-binding domain"/>
    <property type="match status" value="1"/>
</dbReference>
<dbReference type="FunFam" id="1.10.10.10:FF:000001">
    <property type="entry name" value="LysR family transcriptional regulator"/>
    <property type="match status" value="1"/>
</dbReference>
<comment type="caution">
    <text evidence="6">The sequence shown here is derived from an EMBL/GenBank/DDBJ whole genome shotgun (WGS) entry which is preliminary data.</text>
</comment>
<accession>A0A640VTK5</accession>
<protein>
    <submittedName>
        <fullName evidence="6">LysR family transcriptional regulator</fullName>
    </submittedName>
</protein>
<dbReference type="AlphaFoldDB" id="A0A640VTK5"/>
<name>A0A640VTK5_9RHOB</name>
<dbReference type="PROSITE" id="PS50931">
    <property type="entry name" value="HTH_LYSR"/>
    <property type="match status" value="1"/>
</dbReference>
<dbReference type="InterPro" id="IPR005119">
    <property type="entry name" value="LysR_subst-bd"/>
</dbReference>
<dbReference type="SUPFAM" id="SSF46785">
    <property type="entry name" value="Winged helix' DNA-binding domain"/>
    <property type="match status" value="1"/>
</dbReference>
<dbReference type="PANTHER" id="PTHR30126:SF98">
    <property type="entry name" value="HTH-TYPE TRANSCRIPTIONAL ACTIVATOR BAUR"/>
    <property type="match status" value="1"/>
</dbReference>
<evidence type="ECO:0000256" key="3">
    <source>
        <dbReference type="ARBA" id="ARBA00023125"/>
    </source>
</evidence>
<keyword evidence="4" id="KW-0804">Transcription</keyword>
<comment type="similarity">
    <text evidence="1">Belongs to the LysR transcriptional regulatory family.</text>
</comment>
<gene>
    <name evidence="6" type="ORF">So717_29200</name>
</gene>
<organism evidence="6 7">
    <name type="scientific">Roseobacter cerasinus</name>
    <dbReference type="NCBI Taxonomy" id="2602289"/>
    <lineage>
        <taxon>Bacteria</taxon>
        <taxon>Pseudomonadati</taxon>
        <taxon>Pseudomonadota</taxon>
        <taxon>Alphaproteobacteria</taxon>
        <taxon>Rhodobacterales</taxon>
        <taxon>Roseobacteraceae</taxon>
        <taxon>Roseobacter</taxon>
    </lineage>
</organism>
<dbReference type="EMBL" id="BLIV01000005">
    <property type="protein sequence ID" value="GFE51167.1"/>
    <property type="molecule type" value="Genomic_DNA"/>
</dbReference>
<dbReference type="Gene3D" id="3.40.190.10">
    <property type="entry name" value="Periplasmic binding protein-like II"/>
    <property type="match status" value="2"/>
</dbReference>
<dbReference type="InterPro" id="IPR000847">
    <property type="entry name" value="LysR_HTH_N"/>
</dbReference>
<keyword evidence="7" id="KW-1185">Reference proteome</keyword>
<dbReference type="RefSeq" id="WP_159978598.1">
    <property type="nucleotide sequence ID" value="NZ_BLIV01000005.1"/>
</dbReference>
<dbReference type="GO" id="GO:0003700">
    <property type="term" value="F:DNA-binding transcription factor activity"/>
    <property type="evidence" value="ECO:0007669"/>
    <property type="project" value="InterPro"/>
</dbReference>
<evidence type="ECO:0000313" key="6">
    <source>
        <dbReference type="EMBL" id="GFE51167.1"/>
    </source>
</evidence>
<dbReference type="OrthoDB" id="464481at2"/>
<dbReference type="GO" id="GO:0000976">
    <property type="term" value="F:transcription cis-regulatory region binding"/>
    <property type="evidence" value="ECO:0007669"/>
    <property type="project" value="TreeGrafter"/>
</dbReference>
<evidence type="ECO:0000256" key="4">
    <source>
        <dbReference type="ARBA" id="ARBA00023163"/>
    </source>
</evidence>